<protein>
    <submittedName>
        <fullName evidence="2">Uncharacterized protein</fullName>
    </submittedName>
</protein>
<reference evidence="2 3" key="1">
    <citation type="submission" date="2016-09" db="EMBL/GenBank/DDBJ databases">
        <authorList>
            <person name="Capua I."/>
            <person name="De Benedictis P."/>
            <person name="Joannis T."/>
            <person name="Lombin L.H."/>
            <person name="Cattoli G."/>
        </authorList>
    </citation>
    <scope>NUCLEOTIDE SEQUENCE [LARGE SCALE GENOMIC DNA]</scope>
    <source>
        <strain evidence="2 3">IMI 309357</strain>
    </source>
</reference>
<dbReference type="OrthoDB" id="5428890at2759"/>
<keyword evidence="1" id="KW-0812">Transmembrane</keyword>
<evidence type="ECO:0000313" key="3">
    <source>
        <dbReference type="Proteomes" id="UP000176998"/>
    </source>
</evidence>
<name>A0A1G4B413_9PEZI</name>
<keyword evidence="1" id="KW-1133">Transmembrane helix</keyword>
<dbReference type="Proteomes" id="UP000176998">
    <property type="component" value="Unassembled WGS sequence"/>
</dbReference>
<keyword evidence="1" id="KW-0472">Membrane</keyword>
<dbReference type="AlphaFoldDB" id="A0A1G4B413"/>
<organism evidence="2 3">
    <name type="scientific">Colletotrichum orchidophilum</name>
    <dbReference type="NCBI Taxonomy" id="1209926"/>
    <lineage>
        <taxon>Eukaryota</taxon>
        <taxon>Fungi</taxon>
        <taxon>Dikarya</taxon>
        <taxon>Ascomycota</taxon>
        <taxon>Pezizomycotina</taxon>
        <taxon>Sordariomycetes</taxon>
        <taxon>Hypocreomycetidae</taxon>
        <taxon>Glomerellales</taxon>
        <taxon>Glomerellaceae</taxon>
        <taxon>Colletotrichum</taxon>
    </lineage>
</organism>
<dbReference type="STRING" id="1209926.A0A1G4B413"/>
<evidence type="ECO:0000313" key="2">
    <source>
        <dbReference type="EMBL" id="OHE96134.1"/>
    </source>
</evidence>
<proteinExistence type="predicted"/>
<dbReference type="RefSeq" id="XP_022473295.1">
    <property type="nucleotide sequence ID" value="XM_022620141.1"/>
</dbReference>
<feature type="transmembrane region" description="Helical" evidence="1">
    <location>
        <begin position="329"/>
        <end position="362"/>
    </location>
</feature>
<evidence type="ECO:0000256" key="1">
    <source>
        <dbReference type="SAM" id="Phobius"/>
    </source>
</evidence>
<dbReference type="GeneID" id="34561651"/>
<gene>
    <name evidence="2" type="ORF">CORC01_08511</name>
</gene>
<comment type="caution">
    <text evidence="2">The sequence shown here is derived from an EMBL/GenBank/DDBJ whole genome shotgun (WGS) entry which is preliminary data.</text>
</comment>
<dbReference type="EMBL" id="MJBS01000073">
    <property type="protein sequence ID" value="OHE96134.1"/>
    <property type="molecule type" value="Genomic_DNA"/>
</dbReference>
<sequence>MRSHLSPEKIELSRHLFGKADDVPAFFSLYDDLLRNETDFIVNIDPEDAKPLSEREVILMTSLIKTHPAMTKEDVVKKVKTSFGINRSTEKIDSLINISVQLVSMADCNAGDHHSSDYSLGGFRPISWVHGESFLGFMERSFPMSKDPSIQEKAEAAVDEKAALKAWKLRNRFGIKFRGTHNLSEHLLLDPKSNSLYLFHHVGFLKAQLEKARDEQQPLGQHMEESLKSGNLPPQLLVETLHSLQSILFQSIDRKSADILDDLIGKRRGAFDRECAEYEGYILFHSPPEDFKYVYWAERLSILQDMITSRPPRNKFERWLHRQSNEGSALYVALVALFISILVGIISIGLGAIQVWIAWMAWKYPVPEPSG</sequence>
<keyword evidence="3" id="KW-1185">Reference proteome</keyword>
<accession>A0A1G4B413</accession>